<evidence type="ECO:0000256" key="1">
    <source>
        <dbReference type="SAM" id="MobiDB-lite"/>
    </source>
</evidence>
<protein>
    <submittedName>
        <fullName evidence="2">Uncharacterized protein</fullName>
    </submittedName>
</protein>
<dbReference type="Proteomes" id="UP000472380">
    <property type="component" value="Unassembled WGS sequence"/>
</dbReference>
<feature type="compositionally biased region" description="Low complexity" evidence="1">
    <location>
        <begin position="1"/>
        <end position="30"/>
    </location>
</feature>
<dbReference type="EMBL" id="VJNE01000009">
    <property type="protein sequence ID" value="MZG28067.1"/>
    <property type="molecule type" value="Genomic_DNA"/>
</dbReference>
<evidence type="ECO:0000313" key="2">
    <source>
        <dbReference type="EMBL" id="MZG28067.1"/>
    </source>
</evidence>
<name>A0A6L8Q445_9ACTN</name>
<comment type="caution">
    <text evidence="2">The sequence shown here is derived from an EMBL/GenBank/DDBJ whole genome shotgun (WGS) entry which is preliminary data.</text>
</comment>
<proteinExistence type="predicted"/>
<organism evidence="2 3">
    <name type="scientific">Adlercreutzia equolifaciens</name>
    <dbReference type="NCBI Taxonomy" id="446660"/>
    <lineage>
        <taxon>Bacteria</taxon>
        <taxon>Bacillati</taxon>
        <taxon>Actinomycetota</taxon>
        <taxon>Coriobacteriia</taxon>
        <taxon>Eggerthellales</taxon>
        <taxon>Eggerthellaceae</taxon>
        <taxon>Adlercreutzia</taxon>
    </lineage>
</organism>
<gene>
    <name evidence="2" type="ORF">FM068_05615</name>
</gene>
<reference evidence="2 3" key="1">
    <citation type="submission" date="2019-07" db="EMBL/GenBank/DDBJ databases">
        <title>Draft genome sequence of Adlercreutzia equolifaciens IPLA 37004, a human intestinal strain that does not produces equol from daidzein.</title>
        <authorList>
            <person name="Vazquez L."/>
            <person name="Florez A.B."/>
            <person name="Mayo B."/>
        </authorList>
    </citation>
    <scope>NUCLEOTIDE SEQUENCE [LARGE SCALE GENOMIC DNA]</scope>
    <source>
        <strain evidence="2 3">IPLA 37004</strain>
    </source>
</reference>
<accession>A0A6L8Q445</accession>
<feature type="region of interest" description="Disordered" evidence="1">
    <location>
        <begin position="1"/>
        <end position="49"/>
    </location>
</feature>
<evidence type="ECO:0000313" key="3">
    <source>
        <dbReference type="Proteomes" id="UP000472380"/>
    </source>
</evidence>
<sequence length="82" mass="8606">MGHNLLSATSLPATSLPATSLPATSLPATSDTQQRPRPPIRHIGPAVPGAHRGAEFGKCANLVTFSAVINFAFQKNTFSNFC</sequence>
<dbReference type="AlphaFoldDB" id="A0A6L8Q445"/>